<dbReference type="SUPFAM" id="SSF53335">
    <property type="entry name" value="S-adenosyl-L-methionine-dependent methyltransferases"/>
    <property type="match status" value="1"/>
</dbReference>
<organism evidence="3">
    <name type="scientific">Methyloraptor flagellatus</name>
    <dbReference type="NCBI Taxonomy" id="3162530"/>
    <lineage>
        <taxon>Bacteria</taxon>
        <taxon>Pseudomonadati</taxon>
        <taxon>Pseudomonadota</taxon>
        <taxon>Alphaproteobacteria</taxon>
        <taxon>Hyphomicrobiales</taxon>
        <taxon>Ancalomicrobiaceae</taxon>
        <taxon>Methyloraptor</taxon>
    </lineage>
</organism>
<dbReference type="GO" id="GO:0032259">
    <property type="term" value="P:methylation"/>
    <property type="evidence" value="ECO:0007669"/>
    <property type="project" value="UniProtKB-KW"/>
</dbReference>
<dbReference type="AlphaFoldDB" id="A0AAU7X8V6"/>
<evidence type="ECO:0000256" key="2">
    <source>
        <dbReference type="ARBA" id="ARBA00022679"/>
    </source>
</evidence>
<evidence type="ECO:0000256" key="1">
    <source>
        <dbReference type="ARBA" id="ARBA00022603"/>
    </source>
</evidence>
<dbReference type="PANTHER" id="PTHR43648:SF1">
    <property type="entry name" value="ELECTRON TRANSFER FLAVOPROTEIN BETA SUBUNIT LYSINE METHYLTRANSFERASE"/>
    <property type="match status" value="1"/>
</dbReference>
<dbReference type="GO" id="GO:0005840">
    <property type="term" value="C:ribosome"/>
    <property type="evidence" value="ECO:0007669"/>
    <property type="project" value="UniProtKB-KW"/>
</dbReference>
<reference evidence="3" key="1">
    <citation type="submission" date="2024-06" db="EMBL/GenBank/DDBJ databases">
        <title>Methylostella associata gen. nov., sp. nov., a novel Ancalomicrobiaceae-affiliated facultatively methylotrophic bacteria that feed on methanotrophs of the genus Methylococcus.</title>
        <authorList>
            <person name="Saltykova V."/>
            <person name="Danilova O.V."/>
            <person name="Oshkin I.Y."/>
            <person name="Belova S.E."/>
            <person name="Pimenov N.V."/>
            <person name="Dedysh S.N."/>
        </authorList>
    </citation>
    <scope>NUCLEOTIDE SEQUENCE</scope>
    <source>
        <strain evidence="3">S20</strain>
    </source>
</reference>
<dbReference type="InterPro" id="IPR029063">
    <property type="entry name" value="SAM-dependent_MTases_sf"/>
</dbReference>
<accession>A0AAU7X8V6</accession>
<gene>
    <name evidence="3" type="ORF">ABS361_19325</name>
</gene>
<keyword evidence="3" id="KW-0689">Ribosomal protein</keyword>
<dbReference type="PANTHER" id="PTHR43648">
    <property type="entry name" value="ELECTRON TRANSFER FLAVOPROTEIN BETA SUBUNIT LYSINE METHYLTRANSFERASE"/>
    <property type="match status" value="1"/>
</dbReference>
<keyword evidence="1 3" id="KW-0489">Methyltransferase</keyword>
<dbReference type="EMBL" id="CP158568">
    <property type="protein sequence ID" value="XBY44168.1"/>
    <property type="molecule type" value="Genomic_DNA"/>
</dbReference>
<keyword evidence="2" id="KW-0808">Transferase</keyword>
<dbReference type="KEGG" id="mflg:ABS361_19325"/>
<sequence>MGRGDEAAFIAANTALAAPPHVPEIRLHLATDALPLWHKTEEELDAAGLPLPFWAFAWAGGQALARHVLDNPDLVRGRQVLVFAAGSGLEAIAACRAGAAAVVATDIDAFARSAMVLNAAANGVGFEITAMDVLAAPFAALQPRPDVVLLGDVFYEKPMAERVATWAAQALAAGANVLVGDPGRSYLPKDRLVALAEYRVPTTLALEDAEVKRTVVWRFLG</sequence>
<keyword evidence="3" id="KW-0687">Ribonucleoprotein</keyword>
<evidence type="ECO:0000313" key="3">
    <source>
        <dbReference type="EMBL" id="XBY44168.1"/>
    </source>
</evidence>
<dbReference type="GO" id="GO:0016279">
    <property type="term" value="F:protein-lysine N-methyltransferase activity"/>
    <property type="evidence" value="ECO:0007669"/>
    <property type="project" value="TreeGrafter"/>
</dbReference>
<proteinExistence type="predicted"/>
<dbReference type="Pfam" id="PF06325">
    <property type="entry name" value="PrmA"/>
    <property type="match status" value="1"/>
</dbReference>
<protein>
    <submittedName>
        <fullName evidence="3">50S ribosomal protein L11 methyltransferase</fullName>
    </submittedName>
</protein>
<name>A0AAU7X8V6_9HYPH</name>
<dbReference type="Gene3D" id="3.40.50.150">
    <property type="entry name" value="Vaccinia Virus protein VP39"/>
    <property type="match status" value="1"/>
</dbReference>
<dbReference type="InterPro" id="IPR050078">
    <property type="entry name" value="Ribosomal_L11_MeTrfase_PrmA"/>
</dbReference>
<dbReference type="RefSeq" id="WP_407049262.1">
    <property type="nucleotide sequence ID" value="NZ_CP158568.1"/>
</dbReference>